<reference evidence="1 2" key="1">
    <citation type="journal article" date="2015" name="Genome Announc.">
        <title>Expanding the biotechnology potential of lactobacilli through comparative genomics of 213 strains and associated genera.</title>
        <authorList>
            <person name="Sun Z."/>
            <person name="Harris H.M."/>
            <person name="McCann A."/>
            <person name="Guo C."/>
            <person name="Argimon S."/>
            <person name="Zhang W."/>
            <person name="Yang X."/>
            <person name="Jeffery I.B."/>
            <person name="Cooney J.C."/>
            <person name="Kagawa T.F."/>
            <person name="Liu W."/>
            <person name="Song Y."/>
            <person name="Salvetti E."/>
            <person name="Wrobel A."/>
            <person name="Rasinkangas P."/>
            <person name="Parkhill J."/>
            <person name="Rea M.C."/>
            <person name="O'Sullivan O."/>
            <person name="Ritari J."/>
            <person name="Douillard F.P."/>
            <person name="Paul Ross R."/>
            <person name="Yang R."/>
            <person name="Briner A.E."/>
            <person name="Felis G.E."/>
            <person name="de Vos W.M."/>
            <person name="Barrangou R."/>
            <person name="Klaenhammer T.R."/>
            <person name="Caufield P.W."/>
            <person name="Cui Y."/>
            <person name="Zhang H."/>
            <person name="O'Toole P.W."/>
        </authorList>
    </citation>
    <scope>NUCLEOTIDE SEQUENCE [LARGE SCALE GENOMIC DNA]</scope>
    <source>
        <strain evidence="1 2">DSM 17757</strain>
    </source>
</reference>
<accession>A0A0R2ILT9</accession>
<dbReference type="Proteomes" id="UP000051568">
    <property type="component" value="Unassembled WGS sequence"/>
</dbReference>
<dbReference type="AlphaFoldDB" id="A0A0R2ILT9"/>
<protein>
    <submittedName>
        <fullName evidence="1">Uncharacterized protein</fullName>
    </submittedName>
</protein>
<keyword evidence="2" id="KW-1185">Reference proteome</keyword>
<proteinExistence type="predicted"/>
<gene>
    <name evidence="1" type="ORF">IV80_GL001739</name>
</gene>
<dbReference type="OrthoDB" id="9787435at2"/>
<comment type="caution">
    <text evidence="1">The sequence shown here is derived from an EMBL/GenBank/DDBJ whole genome shotgun (WGS) entry which is preliminary data.</text>
</comment>
<evidence type="ECO:0000313" key="2">
    <source>
        <dbReference type="Proteomes" id="UP000051568"/>
    </source>
</evidence>
<dbReference type="PATRIC" id="fig|319652.3.peg.1765"/>
<evidence type="ECO:0000313" key="1">
    <source>
        <dbReference type="EMBL" id="KRN65896.1"/>
    </source>
</evidence>
<name>A0A0R2ILT9_9LACO</name>
<dbReference type="EMBL" id="JQBR01000007">
    <property type="protein sequence ID" value="KRN65896.1"/>
    <property type="molecule type" value="Genomic_DNA"/>
</dbReference>
<dbReference type="STRING" id="319652.IV80_GL001739"/>
<sequence length="72" mass="8028">MKALLLKNFKTAPVFSNNASEPEPDQTFDTLIDVLAAPIENFDKANAAGRHYSSTYWHPAFPSNPFQVAFAR</sequence>
<dbReference type="RefSeq" id="WP_057751560.1">
    <property type="nucleotide sequence ID" value="NZ_BJVH01000009.1"/>
</dbReference>
<organism evidence="1 2">
    <name type="scientific">Pediococcus cellicola</name>
    <dbReference type="NCBI Taxonomy" id="319652"/>
    <lineage>
        <taxon>Bacteria</taxon>
        <taxon>Bacillati</taxon>
        <taxon>Bacillota</taxon>
        <taxon>Bacilli</taxon>
        <taxon>Lactobacillales</taxon>
        <taxon>Lactobacillaceae</taxon>
        <taxon>Pediococcus</taxon>
    </lineage>
</organism>